<protein>
    <submittedName>
        <fullName evidence="1">AAA family ATPase</fullName>
    </submittedName>
</protein>
<comment type="caution">
    <text evidence="1">The sequence shown here is derived from an EMBL/GenBank/DDBJ whole genome shotgun (WGS) entry which is preliminary data.</text>
</comment>
<dbReference type="RefSeq" id="WP_105247040.1">
    <property type="nucleotide sequence ID" value="NZ_PSZM01000040.1"/>
</dbReference>
<sequence>MQLKQSERKQVKLRLGLSGASGFGKTKSALLLAYGMTGDWSKIAVIDTENSSASLYSDLGNYNVLDLSVPYSPERYIQAIELCEKSGISVIIIDSITHEWSGTGGCLEIHEKLGGRFQDWSLVTPRHQAFINKILQSSCHIITTARRKVDYSLDVASNGKTKVVKHGTKEITREGFEYELTVNFELINDKHLVKASKDRTGLFMNQPEFIITPEIGKRILSWCNEGTSLKPGDKVTHVQKSEQHEEVTINSVRDKIQLINSISELVGLYIQYPEYQQVLHNEYENRKHFLIQLTNPQNISTNGKYTHTSGNS</sequence>
<dbReference type="OrthoDB" id="1625426at2"/>
<dbReference type="InterPro" id="IPR027417">
    <property type="entry name" value="P-loop_NTPase"/>
</dbReference>
<keyword evidence="2" id="KW-1185">Reference proteome</keyword>
<dbReference type="Proteomes" id="UP000238042">
    <property type="component" value="Unassembled WGS sequence"/>
</dbReference>
<proteinExistence type="predicted"/>
<gene>
    <name evidence="1" type="ORF">C4S77_07645</name>
</gene>
<organism evidence="1 2">
    <name type="scientific">Apibacter adventoris</name>
    <dbReference type="NCBI Taxonomy" id="1679466"/>
    <lineage>
        <taxon>Bacteria</taxon>
        <taxon>Pseudomonadati</taxon>
        <taxon>Bacteroidota</taxon>
        <taxon>Flavobacteriia</taxon>
        <taxon>Flavobacteriales</taxon>
        <taxon>Weeksellaceae</taxon>
        <taxon>Apibacter</taxon>
    </lineage>
</organism>
<evidence type="ECO:0000313" key="2">
    <source>
        <dbReference type="Proteomes" id="UP000238042"/>
    </source>
</evidence>
<reference evidence="1 2" key="1">
    <citation type="submission" date="2018-02" db="EMBL/GenBank/DDBJ databases">
        <title>Genome sequences of Apibacter spp., gut symbionts of Asian honey bees.</title>
        <authorList>
            <person name="Kwong W.K."/>
            <person name="Steele M.I."/>
            <person name="Moran N.A."/>
        </authorList>
    </citation>
    <scope>NUCLEOTIDE SEQUENCE [LARGE SCALE GENOMIC DNA]</scope>
    <source>
        <strain evidence="2">wkB301</strain>
    </source>
</reference>
<evidence type="ECO:0000313" key="1">
    <source>
        <dbReference type="EMBL" id="PQL91666.1"/>
    </source>
</evidence>
<dbReference type="AlphaFoldDB" id="A0A2S8AAP7"/>
<dbReference type="SUPFAM" id="SSF52540">
    <property type="entry name" value="P-loop containing nucleoside triphosphate hydrolases"/>
    <property type="match status" value="1"/>
</dbReference>
<accession>A0A2S8AAP7</accession>
<dbReference type="Gene3D" id="3.40.50.300">
    <property type="entry name" value="P-loop containing nucleotide triphosphate hydrolases"/>
    <property type="match status" value="1"/>
</dbReference>
<dbReference type="Pfam" id="PF13479">
    <property type="entry name" value="AAA_24"/>
    <property type="match status" value="1"/>
</dbReference>
<name>A0A2S8AAP7_9FLAO</name>
<dbReference type="EMBL" id="PSZM01000040">
    <property type="protein sequence ID" value="PQL91666.1"/>
    <property type="molecule type" value="Genomic_DNA"/>
</dbReference>